<proteinExistence type="inferred from homology"/>
<evidence type="ECO:0000313" key="8">
    <source>
        <dbReference type="EMBL" id="MXN65489.1"/>
    </source>
</evidence>
<dbReference type="PANTHER" id="PTHR32089:SF112">
    <property type="entry name" value="LYSOZYME-LIKE PROTEIN-RELATED"/>
    <property type="match status" value="1"/>
</dbReference>
<comment type="caution">
    <text evidence="8">The sequence shown here is derived from an EMBL/GenBank/DDBJ whole genome shotgun (WGS) entry which is preliminary data.</text>
</comment>
<dbReference type="Gene3D" id="6.10.340.10">
    <property type="match status" value="1"/>
</dbReference>
<dbReference type="Pfam" id="PF00015">
    <property type="entry name" value="MCPsignal"/>
    <property type="match status" value="1"/>
</dbReference>
<evidence type="ECO:0000256" key="1">
    <source>
        <dbReference type="ARBA" id="ARBA00023224"/>
    </source>
</evidence>
<gene>
    <name evidence="8" type="ORF">GR183_11305</name>
</gene>
<evidence type="ECO:0000313" key="9">
    <source>
        <dbReference type="Proteomes" id="UP000433101"/>
    </source>
</evidence>
<evidence type="ECO:0000259" key="7">
    <source>
        <dbReference type="PROSITE" id="PS50885"/>
    </source>
</evidence>
<keyword evidence="4" id="KW-1133">Transmembrane helix</keyword>
<dbReference type="PROSITE" id="PS50111">
    <property type="entry name" value="CHEMOTAXIS_TRANSDUC_2"/>
    <property type="match status" value="1"/>
</dbReference>
<comment type="similarity">
    <text evidence="2">Belongs to the methyl-accepting chemotaxis (MCP) protein family.</text>
</comment>
<dbReference type="EMBL" id="WUMV01000003">
    <property type="protein sequence ID" value="MXN65489.1"/>
    <property type="molecule type" value="Genomic_DNA"/>
</dbReference>
<dbReference type="PROSITE" id="PS50885">
    <property type="entry name" value="HAMP"/>
    <property type="match status" value="1"/>
</dbReference>
<feature type="chain" id="PRO_5030547484" evidence="5">
    <location>
        <begin position="22"/>
        <end position="691"/>
    </location>
</feature>
<sequence>MFFAGAALMCAAIVIATSQLASGVANTQADKALTSATLGKRKAMELTLQQVNDSARFFATLPSAKDSIMKMRAGWKNLKENQTEQLLRVFVENNPNAADQRHLLVEPGDDSYYATNHKVIHTAFQEMVGQGVFSDVALSDPDGNIVYSYRKGDEFARNVDAEELSGNPVQMALKPLIDASRAEKLKAGDVFFSGFTLNDRGSVTAVVSTPVFYLDSFFGAVAFTIDMQGTASVLNGKTGIGKSELSMLVASNTLVRLADDGTTAASFPMDKVKTSDDTLTLGGEDYRFSQAAGEFLSRPFQVVEAVEQSELSAAASTIILGVILAGGLCLIPFAGVQWWLTNRMFKPLGALSDTSRTIADGNLDVTVEGAGRADEIGEMARCIEVFKENAVERERLAAERKVGHIAREKRQEAIDRMIASFRSEMQTMLEAVEKNLEHVETLSGGLTDLSATAAGRGGEAAEQSSRASANVQAVASATEELNASIEEIARQVATTAQIVEQTTANANASNQKIGGLAEAANRIGDVVSLISEIAEQTNLLALNATIEAARAGEAGKGFAVVASEVKSLAGQTAKATEEISAQISAIQASTADAVDQIATVTGSVEEVNRYTASIAAAVRQQGGATSEISSNVAEAAEGTRTVSEAISSLSESVGESSESASVMRAATLEMKDHATRLRSAIDSFLDEVAAA</sequence>
<dbReference type="Pfam" id="PF00672">
    <property type="entry name" value="HAMP"/>
    <property type="match status" value="1"/>
</dbReference>
<feature type="transmembrane region" description="Helical" evidence="4">
    <location>
        <begin position="318"/>
        <end position="340"/>
    </location>
</feature>
<dbReference type="InterPro" id="IPR004089">
    <property type="entry name" value="MCPsignal_dom"/>
</dbReference>
<evidence type="ECO:0000256" key="2">
    <source>
        <dbReference type="ARBA" id="ARBA00029447"/>
    </source>
</evidence>
<dbReference type="PANTHER" id="PTHR32089">
    <property type="entry name" value="METHYL-ACCEPTING CHEMOTAXIS PROTEIN MCPB"/>
    <property type="match status" value="1"/>
</dbReference>
<dbReference type="InterPro" id="IPR004090">
    <property type="entry name" value="Chemotax_Me-accpt_rcpt"/>
</dbReference>
<evidence type="ECO:0000259" key="6">
    <source>
        <dbReference type="PROSITE" id="PS50111"/>
    </source>
</evidence>
<keyword evidence="4" id="KW-0472">Membrane</keyword>
<dbReference type="SUPFAM" id="SSF58104">
    <property type="entry name" value="Methyl-accepting chemotaxis protein (MCP) signaling domain"/>
    <property type="match status" value="1"/>
</dbReference>
<feature type="domain" description="Methyl-accepting transducer" evidence="6">
    <location>
        <begin position="459"/>
        <end position="661"/>
    </location>
</feature>
<dbReference type="GO" id="GO:0004888">
    <property type="term" value="F:transmembrane signaling receptor activity"/>
    <property type="evidence" value="ECO:0007669"/>
    <property type="project" value="InterPro"/>
</dbReference>
<dbReference type="GO" id="GO:0006935">
    <property type="term" value="P:chemotaxis"/>
    <property type="evidence" value="ECO:0007669"/>
    <property type="project" value="InterPro"/>
</dbReference>
<dbReference type="SMART" id="SM00304">
    <property type="entry name" value="HAMP"/>
    <property type="match status" value="1"/>
</dbReference>
<dbReference type="SMART" id="SM00283">
    <property type="entry name" value="MA"/>
    <property type="match status" value="1"/>
</dbReference>
<keyword evidence="9" id="KW-1185">Reference proteome</keyword>
<evidence type="ECO:0000256" key="3">
    <source>
        <dbReference type="PROSITE-ProRule" id="PRU00284"/>
    </source>
</evidence>
<protein>
    <submittedName>
        <fullName evidence="8">HAMP domain-containing protein</fullName>
    </submittedName>
</protein>
<dbReference type="Gene3D" id="1.10.287.950">
    <property type="entry name" value="Methyl-accepting chemotaxis protein"/>
    <property type="match status" value="1"/>
</dbReference>
<dbReference type="CDD" id="cd06225">
    <property type="entry name" value="HAMP"/>
    <property type="match status" value="1"/>
</dbReference>
<dbReference type="GO" id="GO:0016020">
    <property type="term" value="C:membrane"/>
    <property type="evidence" value="ECO:0007669"/>
    <property type="project" value="InterPro"/>
</dbReference>
<dbReference type="Proteomes" id="UP000433101">
    <property type="component" value="Unassembled WGS sequence"/>
</dbReference>
<evidence type="ECO:0000256" key="4">
    <source>
        <dbReference type="SAM" id="Phobius"/>
    </source>
</evidence>
<keyword evidence="5" id="KW-0732">Signal</keyword>
<organism evidence="8 9">
    <name type="scientific">Stappia sediminis</name>
    <dbReference type="NCBI Taxonomy" id="2692190"/>
    <lineage>
        <taxon>Bacteria</taxon>
        <taxon>Pseudomonadati</taxon>
        <taxon>Pseudomonadota</taxon>
        <taxon>Alphaproteobacteria</taxon>
        <taxon>Hyphomicrobiales</taxon>
        <taxon>Stappiaceae</taxon>
        <taxon>Stappia</taxon>
    </lineage>
</organism>
<reference evidence="8 9" key="1">
    <citation type="submission" date="2019-12" db="EMBL/GenBank/DDBJ databases">
        <authorList>
            <person name="Li M."/>
        </authorList>
    </citation>
    <scope>NUCLEOTIDE SEQUENCE [LARGE SCALE GENOMIC DNA]</scope>
    <source>
        <strain evidence="8 9">GBMRC 2046</strain>
    </source>
</reference>
<keyword evidence="1 3" id="KW-0807">Transducer</keyword>
<dbReference type="InterPro" id="IPR003660">
    <property type="entry name" value="HAMP_dom"/>
</dbReference>
<dbReference type="PRINTS" id="PR00260">
    <property type="entry name" value="CHEMTRNSDUCR"/>
</dbReference>
<evidence type="ECO:0000256" key="5">
    <source>
        <dbReference type="SAM" id="SignalP"/>
    </source>
</evidence>
<accession>A0A7X3S880</accession>
<feature type="domain" description="HAMP" evidence="7">
    <location>
        <begin position="342"/>
        <end position="395"/>
    </location>
</feature>
<name>A0A7X3S880_9HYPH</name>
<keyword evidence="4" id="KW-0812">Transmembrane</keyword>
<dbReference type="GO" id="GO:0007165">
    <property type="term" value="P:signal transduction"/>
    <property type="evidence" value="ECO:0007669"/>
    <property type="project" value="UniProtKB-KW"/>
</dbReference>
<feature type="signal peptide" evidence="5">
    <location>
        <begin position="1"/>
        <end position="21"/>
    </location>
</feature>
<dbReference type="AlphaFoldDB" id="A0A7X3S880"/>